<reference evidence="1" key="2">
    <citation type="submission" date="2022-06" db="UniProtKB">
        <authorList>
            <consortium name="EnsemblMetazoa"/>
        </authorList>
    </citation>
    <scope>IDENTIFICATION</scope>
</reference>
<sequence>MKTKIVQNIIATSSKISILIDESTTVSSLSGMVVYVKASILNSEPVFSFLDLVELKSQTASNIDNQLIECLHTSGFTENFLVEHWVSFVTDGASYSLYSLYSRSPKNQIELREHCTSLNEFFLKIGKVLDVRWVASSFRTISVIWKIYPALYNHLVQASKDTLRDSKTKSKYSGLSKRLGCIQFLLDLALMCDILFEISQLSLDLQKQDMSLLQADVLIRRTIRVIESLKTMDGKYYSEAVKAKEKLMFKTVVLSSNEKINKNQFITSVVNNLNMRLIPNEEVDIRFGEKEIQRICNRFCINEVKSLKGLRIYVDENDKVDDITLIEELKDINILIKTFPCSTAECERGFSLMNNIYYVESWLTSHRDADDDRSRKVATTVPNQDLKSKLWELL</sequence>
<protein>
    <submittedName>
        <fullName evidence="1">Uncharacterized protein</fullName>
    </submittedName>
</protein>
<keyword evidence="2" id="KW-1185">Reference proteome</keyword>
<organism evidence="1 2">
    <name type="scientific">Acyrthosiphon pisum</name>
    <name type="common">Pea aphid</name>
    <dbReference type="NCBI Taxonomy" id="7029"/>
    <lineage>
        <taxon>Eukaryota</taxon>
        <taxon>Metazoa</taxon>
        <taxon>Ecdysozoa</taxon>
        <taxon>Arthropoda</taxon>
        <taxon>Hexapoda</taxon>
        <taxon>Insecta</taxon>
        <taxon>Pterygota</taxon>
        <taxon>Neoptera</taxon>
        <taxon>Paraneoptera</taxon>
        <taxon>Hemiptera</taxon>
        <taxon>Sternorrhyncha</taxon>
        <taxon>Aphidomorpha</taxon>
        <taxon>Aphidoidea</taxon>
        <taxon>Aphididae</taxon>
        <taxon>Macrosiphini</taxon>
        <taxon>Acyrthosiphon</taxon>
    </lineage>
</organism>
<dbReference type="PANTHER" id="PTHR46880:SF8">
    <property type="entry name" value="E3 SUMO-PROTEIN LIGASE KIAA1586"/>
    <property type="match status" value="1"/>
</dbReference>
<dbReference type="EnsemblMetazoa" id="XM_008181234.1">
    <property type="protein sequence ID" value="XP_008179456.1"/>
    <property type="gene ID" value="LOC103308208"/>
</dbReference>
<dbReference type="RefSeq" id="XP_008179456.1">
    <property type="nucleotide sequence ID" value="XM_008181234.1"/>
</dbReference>
<name>A0A8R2AZ48_ACYPI</name>
<dbReference type="Proteomes" id="UP000007819">
    <property type="component" value="Chromosome X"/>
</dbReference>
<dbReference type="OrthoDB" id="6621538at2759"/>
<dbReference type="KEGG" id="api:103308208"/>
<dbReference type="GeneID" id="103308208"/>
<evidence type="ECO:0000313" key="2">
    <source>
        <dbReference type="Proteomes" id="UP000007819"/>
    </source>
</evidence>
<dbReference type="AlphaFoldDB" id="A0A8R2AZ48"/>
<reference evidence="2" key="1">
    <citation type="submission" date="2010-06" db="EMBL/GenBank/DDBJ databases">
        <authorList>
            <person name="Jiang H."/>
            <person name="Abraham K."/>
            <person name="Ali S."/>
            <person name="Alsbrooks S.L."/>
            <person name="Anim B.N."/>
            <person name="Anosike U.S."/>
            <person name="Attaway T."/>
            <person name="Bandaranaike D.P."/>
            <person name="Battles P.K."/>
            <person name="Bell S.N."/>
            <person name="Bell A.V."/>
            <person name="Beltran B."/>
            <person name="Bickham C."/>
            <person name="Bustamante Y."/>
            <person name="Caleb T."/>
            <person name="Canada A."/>
            <person name="Cardenas V."/>
            <person name="Carter K."/>
            <person name="Chacko J."/>
            <person name="Chandrabose M.N."/>
            <person name="Chavez D."/>
            <person name="Chavez A."/>
            <person name="Chen L."/>
            <person name="Chu H.-S."/>
            <person name="Claassen K.J."/>
            <person name="Cockrell R."/>
            <person name="Collins M."/>
            <person name="Cooper J.A."/>
            <person name="Cree A."/>
            <person name="Curry S.M."/>
            <person name="Da Y."/>
            <person name="Dao M.D."/>
            <person name="Das B."/>
            <person name="Davila M.-L."/>
            <person name="Davy-Carroll L."/>
            <person name="Denson S."/>
            <person name="Dinh H."/>
            <person name="Ebong V.E."/>
            <person name="Edwards J.R."/>
            <person name="Egan A."/>
            <person name="El-Daye J."/>
            <person name="Escobedo L."/>
            <person name="Fernandez S."/>
            <person name="Fernando P.R."/>
            <person name="Flagg N."/>
            <person name="Forbes L.D."/>
            <person name="Fowler R.G."/>
            <person name="Fu Q."/>
            <person name="Gabisi R.A."/>
            <person name="Ganer J."/>
            <person name="Garbino Pronczuk A."/>
            <person name="Garcia R.M."/>
            <person name="Garner T."/>
            <person name="Garrett T.E."/>
            <person name="Gonzalez D.A."/>
            <person name="Hamid H."/>
            <person name="Hawkins E.S."/>
            <person name="Hirani K."/>
            <person name="Hogues M.E."/>
            <person name="Hollins B."/>
            <person name="Hsiao C.-H."/>
            <person name="Jabil R."/>
            <person name="James M.L."/>
            <person name="Jhangiani S.N."/>
            <person name="Johnson B."/>
            <person name="Johnson Q."/>
            <person name="Joshi V."/>
            <person name="Kalu J.B."/>
            <person name="Kam C."/>
            <person name="Kashfia A."/>
            <person name="Keebler J."/>
            <person name="Kisamo H."/>
            <person name="Kovar C.L."/>
            <person name="Lago L.A."/>
            <person name="Lai C.-Y."/>
            <person name="Laidlaw J."/>
            <person name="Lara F."/>
            <person name="Le T.-K."/>
            <person name="Lee S.L."/>
            <person name="Legall F.H."/>
            <person name="Lemon S.J."/>
            <person name="Lewis L.R."/>
            <person name="Li B."/>
            <person name="Liu Y."/>
            <person name="Liu Y.-S."/>
            <person name="Lopez J."/>
            <person name="Lozado R.J."/>
            <person name="Lu J."/>
            <person name="Madu R.C."/>
            <person name="Maheshwari M."/>
            <person name="Maheshwari R."/>
            <person name="Malloy K."/>
            <person name="Martinez E."/>
            <person name="Mathew T."/>
            <person name="Mercado I.C."/>
            <person name="Mercado C."/>
            <person name="Meyer B."/>
            <person name="Montgomery K."/>
            <person name="Morgan M.B."/>
            <person name="Munidasa M."/>
            <person name="Nazareth L.V."/>
            <person name="Nelson J."/>
            <person name="Ng B.M."/>
            <person name="Nguyen N.B."/>
            <person name="Nguyen P.Q."/>
            <person name="Nguyen T."/>
            <person name="Obregon M."/>
            <person name="Okwuonu G.O."/>
            <person name="Onwere C.G."/>
            <person name="Orozco G."/>
            <person name="Parra A."/>
            <person name="Patel S."/>
            <person name="Patil S."/>
            <person name="Perez A."/>
            <person name="Perez Y."/>
            <person name="Pham C."/>
            <person name="Primus E.L."/>
            <person name="Pu L.-L."/>
            <person name="Puazo M."/>
            <person name="Qin X."/>
            <person name="Quiroz J.B."/>
            <person name="Reese J."/>
            <person name="Richards S."/>
            <person name="Rives C.M."/>
            <person name="Robberts R."/>
            <person name="Ruiz S.J."/>
            <person name="Ruiz M.J."/>
            <person name="Santibanez J."/>
            <person name="Schneider B.W."/>
            <person name="Sisson I."/>
            <person name="Smith M."/>
            <person name="Sodergren E."/>
            <person name="Song X.-Z."/>
            <person name="Song B.B."/>
            <person name="Summersgill H."/>
            <person name="Thelus R."/>
            <person name="Thornton R.D."/>
            <person name="Trejos Z.Y."/>
            <person name="Usmani K."/>
            <person name="Vattathil S."/>
            <person name="Villasana D."/>
            <person name="Walker D.L."/>
            <person name="Wang S."/>
            <person name="Wang K."/>
            <person name="White C.S."/>
            <person name="Williams A.C."/>
            <person name="Williamson J."/>
            <person name="Wilson K."/>
            <person name="Woghiren I.O."/>
            <person name="Woodworth J.R."/>
            <person name="Worley K.C."/>
            <person name="Wright R.A."/>
            <person name="Wu W."/>
            <person name="Young L."/>
            <person name="Zhang L."/>
            <person name="Zhang J."/>
            <person name="Zhu Y."/>
            <person name="Muzny D.M."/>
            <person name="Weinstock G."/>
            <person name="Gibbs R.A."/>
        </authorList>
    </citation>
    <scope>NUCLEOTIDE SEQUENCE [LARGE SCALE GENOMIC DNA]</scope>
    <source>
        <strain evidence="2">LSR1</strain>
    </source>
</reference>
<dbReference type="PANTHER" id="PTHR46880">
    <property type="entry name" value="RAS-ASSOCIATING DOMAIN-CONTAINING PROTEIN"/>
    <property type="match status" value="1"/>
</dbReference>
<accession>A0A8R2AZ48</accession>
<evidence type="ECO:0000313" key="1">
    <source>
        <dbReference type="EnsemblMetazoa" id="XP_008179456.1"/>
    </source>
</evidence>
<proteinExistence type="predicted"/>